<evidence type="ECO:0000256" key="3">
    <source>
        <dbReference type="ARBA" id="ARBA00022723"/>
    </source>
</evidence>
<evidence type="ECO:0000256" key="7">
    <source>
        <dbReference type="SAM" id="MobiDB-lite"/>
    </source>
</evidence>
<keyword evidence="3" id="KW-0479">Metal-binding</keyword>
<dbReference type="FunFam" id="2.70.70.10:FF:000006">
    <property type="entry name" value="M23 family peptidase"/>
    <property type="match status" value="1"/>
</dbReference>
<evidence type="ECO:0000256" key="2">
    <source>
        <dbReference type="ARBA" id="ARBA00022670"/>
    </source>
</evidence>
<dbReference type="EMBL" id="JACHOA010000005">
    <property type="protein sequence ID" value="MBB4614554.1"/>
    <property type="molecule type" value="Genomic_DNA"/>
</dbReference>
<dbReference type="GO" id="GO:0004222">
    <property type="term" value="F:metalloendopeptidase activity"/>
    <property type="evidence" value="ECO:0007669"/>
    <property type="project" value="TreeGrafter"/>
</dbReference>
<dbReference type="InterPro" id="IPR011055">
    <property type="entry name" value="Dup_hybrid_motif"/>
</dbReference>
<dbReference type="SUPFAM" id="SSF51261">
    <property type="entry name" value="Duplicated hybrid motif"/>
    <property type="match status" value="1"/>
</dbReference>
<comment type="caution">
    <text evidence="9">The sequence shown here is derived from an EMBL/GenBank/DDBJ whole genome shotgun (WGS) entry which is preliminary data.</text>
</comment>
<dbReference type="PANTHER" id="PTHR21666">
    <property type="entry name" value="PEPTIDASE-RELATED"/>
    <property type="match status" value="1"/>
</dbReference>
<dbReference type="Pfam" id="PF01551">
    <property type="entry name" value="Peptidase_M23"/>
    <property type="match status" value="1"/>
</dbReference>
<feature type="domain" description="M23ase beta-sheet core" evidence="8">
    <location>
        <begin position="386"/>
        <end position="481"/>
    </location>
</feature>
<dbReference type="AlphaFoldDB" id="A0A7W7EV06"/>
<dbReference type="Proteomes" id="UP000538566">
    <property type="component" value="Unassembled WGS sequence"/>
</dbReference>
<proteinExistence type="predicted"/>
<evidence type="ECO:0000256" key="6">
    <source>
        <dbReference type="ARBA" id="ARBA00023049"/>
    </source>
</evidence>
<dbReference type="CDD" id="cd12797">
    <property type="entry name" value="M23_peptidase"/>
    <property type="match status" value="1"/>
</dbReference>
<dbReference type="PANTHER" id="PTHR21666:SF288">
    <property type="entry name" value="CELL DIVISION PROTEIN YTFB"/>
    <property type="match status" value="1"/>
</dbReference>
<reference evidence="9 10" key="1">
    <citation type="submission" date="2020-08" db="EMBL/GenBank/DDBJ databases">
        <title>Genomic Encyclopedia of Type Strains, Phase IV (KMG-IV): sequencing the most valuable type-strain genomes for metagenomic binning, comparative biology and taxonomic classification.</title>
        <authorList>
            <person name="Goeker M."/>
        </authorList>
    </citation>
    <scope>NUCLEOTIDE SEQUENCE [LARGE SCALE GENOMIC DNA]</scope>
    <source>
        <strain evidence="9 10">DSM 17507</strain>
    </source>
</reference>
<organism evidence="9 10">
    <name type="scientific">Novosphingobium taihuense</name>
    <dbReference type="NCBI Taxonomy" id="260085"/>
    <lineage>
        <taxon>Bacteria</taxon>
        <taxon>Pseudomonadati</taxon>
        <taxon>Pseudomonadota</taxon>
        <taxon>Alphaproteobacteria</taxon>
        <taxon>Sphingomonadales</taxon>
        <taxon>Sphingomonadaceae</taxon>
        <taxon>Novosphingobium</taxon>
    </lineage>
</organism>
<dbReference type="InterPro" id="IPR050570">
    <property type="entry name" value="Cell_wall_metabolism_enzyme"/>
</dbReference>
<dbReference type="RefSeq" id="WP_258536987.1">
    <property type="nucleotide sequence ID" value="NZ_JACHOA010000005.1"/>
</dbReference>
<evidence type="ECO:0000256" key="1">
    <source>
        <dbReference type="ARBA" id="ARBA00001947"/>
    </source>
</evidence>
<keyword evidence="6" id="KW-0482">Metalloprotease</keyword>
<sequence length="517" mass="54582">MFTPRDQMMALAGAGGGSGFGQRTAPPRAPVPPSRARRLLGTVEQRLARHWPRLMAPVERWFAKVDLAPDLAEDIGSARWFRGFGTMLGLGAAAVAMWPDFAPLQAAPLTVLDEAAQAELRVQGIRPLALGADNGRHMTATSAVIPLAAAPERPSIDLSATLGAGDSFPRMLQRAGLASTDIVRIIDLVGGQVKPGAIPEGTRFAIRLGARSSPAQPRPLEQLSFRPRFDLALDIRRSGGGLVLATNAIAVDSSPVRIRGIVGASLYRSARAAGAPPSAVQDYLRTVDEHMAFEEIAPGDEFDLVFANRRAGTGEQQAGDLLYAGVVRAGKPVLQLLRWGNDGAFYSPQGMAEGAQETTGFLGAPVNGRITSGYGARRHPILGYVRMHAGIDFAASWGAPVYAATDGRVSFAGWHGGHGNYVRLDHGGGIGTGYGHMSRIAVAPGISVRRGQVIGYVGSTGLSTGPHLHYEMYRGGQTVNPMSMTSIVQRAAVDPAQLAAFRAKLAQITAIGTKTLR</sequence>
<accession>A0A7W7EV06</accession>
<protein>
    <submittedName>
        <fullName evidence="9">Murein DD-endopeptidase MepM/ murein hydrolase activator NlpD</fullName>
    </submittedName>
</protein>
<dbReference type="Gene3D" id="3.10.450.350">
    <property type="match status" value="1"/>
</dbReference>
<keyword evidence="10" id="KW-1185">Reference proteome</keyword>
<dbReference type="GO" id="GO:0046872">
    <property type="term" value="F:metal ion binding"/>
    <property type="evidence" value="ECO:0007669"/>
    <property type="project" value="UniProtKB-KW"/>
</dbReference>
<evidence type="ECO:0000256" key="4">
    <source>
        <dbReference type="ARBA" id="ARBA00022801"/>
    </source>
</evidence>
<dbReference type="GO" id="GO:0006508">
    <property type="term" value="P:proteolysis"/>
    <property type="evidence" value="ECO:0007669"/>
    <property type="project" value="UniProtKB-KW"/>
</dbReference>
<name>A0A7W7EV06_9SPHN</name>
<feature type="region of interest" description="Disordered" evidence="7">
    <location>
        <begin position="13"/>
        <end position="33"/>
    </location>
</feature>
<evidence type="ECO:0000313" key="9">
    <source>
        <dbReference type="EMBL" id="MBB4614554.1"/>
    </source>
</evidence>
<evidence type="ECO:0000259" key="8">
    <source>
        <dbReference type="Pfam" id="PF01551"/>
    </source>
</evidence>
<dbReference type="InterPro" id="IPR016047">
    <property type="entry name" value="M23ase_b-sheet_dom"/>
</dbReference>
<evidence type="ECO:0000313" key="10">
    <source>
        <dbReference type="Proteomes" id="UP000538566"/>
    </source>
</evidence>
<keyword evidence="5" id="KW-0862">Zinc</keyword>
<keyword evidence="2" id="KW-0645">Protease</keyword>
<evidence type="ECO:0000256" key="5">
    <source>
        <dbReference type="ARBA" id="ARBA00022833"/>
    </source>
</evidence>
<comment type="cofactor">
    <cofactor evidence="1">
        <name>Zn(2+)</name>
        <dbReference type="ChEBI" id="CHEBI:29105"/>
    </cofactor>
</comment>
<dbReference type="Gene3D" id="2.70.70.10">
    <property type="entry name" value="Glucose Permease (Domain IIA)"/>
    <property type="match status" value="1"/>
</dbReference>
<keyword evidence="4 9" id="KW-0378">Hydrolase</keyword>
<gene>
    <name evidence="9" type="ORF">GGR37_002841</name>
</gene>